<evidence type="ECO:0000313" key="2">
    <source>
        <dbReference type="EMBL" id="MCQ8104739.1"/>
    </source>
</evidence>
<dbReference type="Pfam" id="PF03929">
    <property type="entry name" value="PepSY_TM"/>
    <property type="match status" value="1"/>
</dbReference>
<dbReference type="PANTHER" id="PTHR34219">
    <property type="entry name" value="IRON-REGULATED INNER MEMBRANE PROTEIN-RELATED"/>
    <property type="match status" value="1"/>
</dbReference>
<organism evidence="2 3">
    <name type="scientific">Methylomonas subterranea</name>
    <dbReference type="NCBI Taxonomy" id="2952225"/>
    <lineage>
        <taxon>Bacteria</taxon>
        <taxon>Pseudomonadati</taxon>
        <taxon>Pseudomonadota</taxon>
        <taxon>Gammaproteobacteria</taxon>
        <taxon>Methylococcales</taxon>
        <taxon>Methylococcaceae</taxon>
        <taxon>Methylomonas</taxon>
    </lineage>
</organism>
<keyword evidence="1" id="KW-0812">Transmembrane</keyword>
<evidence type="ECO:0000256" key="1">
    <source>
        <dbReference type="SAM" id="Phobius"/>
    </source>
</evidence>
<accession>A0ABT1THE7</accession>
<sequence>MKIRHFWVLAHRYTGLALTAFLIVVGLSGSMLAFFKELDTAINPGFFVSAQSGKPVDPANLLETAENLDSAVRADAAWIGDTAAIVTVSPRSAAPAAYDQLIFNPYNGELLGRRSSTDLSHGIDNLMPFIYRLHYALALDELGGWILGVSALLWTLDCFVGFYLTLPATGSHRAAHNPPGKSYRRRWQAAWLVKWSASGTRINYDLHRAGGLWFWPMLLIFAWSSVYMNLSGVYDKLMKSLGEYHQPWTDFPDLPQPLQQGRIGWRQAREIAESALNRLSLEQGIIVHGPSGFWINRAKGFYVYDVRSSADIQERGGNTRVVVDAENGSVKQVLLATGQYSGNTITSWLLALHTANIWGMPYKILVCLLGMAITMLSLTGLLIWLKKRRRHRSPLS</sequence>
<evidence type="ECO:0000313" key="3">
    <source>
        <dbReference type="Proteomes" id="UP001524499"/>
    </source>
</evidence>
<dbReference type="EMBL" id="JANIBJ010000019">
    <property type="protein sequence ID" value="MCQ8104739.1"/>
    <property type="molecule type" value="Genomic_DNA"/>
</dbReference>
<protein>
    <submittedName>
        <fullName evidence="2">PepSY domain-containing protein</fullName>
    </submittedName>
</protein>
<name>A0ABT1THE7_9GAMM</name>
<dbReference type="InterPro" id="IPR005625">
    <property type="entry name" value="PepSY-ass_TM"/>
</dbReference>
<gene>
    <name evidence="2" type="ORF">NP590_11535</name>
</gene>
<dbReference type="RefSeq" id="WP_256602538.1">
    <property type="nucleotide sequence ID" value="NZ_JANIBJ010000019.1"/>
</dbReference>
<proteinExistence type="predicted"/>
<reference evidence="2 3" key="1">
    <citation type="submission" date="2022-07" db="EMBL/GenBank/DDBJ databases">
        <title>Methylomonas rivi sp. nov., Methylomonas rosea sp. nov., Methylomonas aureus sp. nov. and Methylomonas subterranea sp. nov., four novel methanotrophs isolated from a freshwater creek and the deep terrestrial subsurface.</title>
        <authorList>
            <person name="Abin C."/>
            <person name="Sankaranarayanan K."/>
            <person name="Garner C."/>
            <person name="Sindelar R."/>
            <person name="Kotary K."/>
            <person name="Garner R."/>
            <person name="Barclay S."/>
            <person name="Lawson P."/>
            <person name="Krumholz L."/>
        </authorList>
    </citation>
    <scope>NUCLEOTIDE SEQUENCE [LARGE SCALE GENOMIC DNA]</scope>
    <source>
        <strain evidence="2 3">SURF-2</strain>
    </source>
</reference>
<dbReference type="Proteomes" id="UP001524499">
    <property type="component" value="Unassembled WGS sequence"/>
</dbReference>
<keyword evidence="1" id="KW-1133">Transmembrane helix</keyword>
<feature type="transmembrane region" description="Helical" evidence="1">
    <location>
        <begin position="142"/>
        <end position="166"/>
    </location>
</feature>
<feature type="transmembrane region" description="Helical" evidence="1">
    <location>
        <begin position="12"/>
        <end position="35"/>
    </location>
</feature>
<keyword evidence="3" id="KW-1185">Reference proteome</keyword>
<dbReference type="PANTHER" id="PTHR34219:SF5">
    <property type="entry name" value="BLR4505 PROTEIN"/>
    <property type="match status" value="1"/>
</dbReference>
<keyword evidence="1" id="KW-0472">Membrane</keyword>
<feature type="transmembrane region" description="Helical" evidence="1">
    <location>
        <begin position="362"/>
        <end position="385"/>
    </location>
</feature>
<feature type="transmembrane region" description="Helical" evidence="1">
    <location>
        <begin position="211"/>
        <end position="230"/>
    </location>
</feature>
<comment type="caution">
    <text evidence="2">The sequence shown here is derived from an EMBL/GenBank/DDBJ whole genome shotgun (WGS) entry which is preliminary data.</text>
</comment>